<keyword evidence="1" id="KW-1133">Transmembrane helix</keyword>
<dbReference type="Proteomes" id="UP000030140">
    <property type="component" value="Unassembled WGS sequence"/>
</dbReference>
<proteinExistence type="predicted"/>
<evidence type="ECO:0000256" key="1">
    <source>
        <dbReference type="SAM" id="Phobius"/>
    </source>
</evidence>
<organism evidence="2 3">
    <name type="scientific">Dokdonia donghaensis DSW-1</name>
    <dbReference type="NCBI Taxonomy" id="1300343"/>
    <lineage>
        <taxon>Bacteria</taxon>
        <taxon>Pseudomonadati</taxon>
        <taxon>Bacteroidota</taxon>
        <taxon>Flavobacteriia</taxon>
        <taxon>Flavobacteriales</taxon>
        <taxon>Flavobacteriaceae</taxon>
        <taxon>Dokdonia</taxon>
    </lineage>
</organism>
<feature type="transmembrane region" description="Helical" evidence="1">
    <location>
        <begin position="12"/>
        <end position="30"/>
    </location>
</feature>
<name>A0A0A2GVN7_9FLAO</name>
<evidence type="ECO:0000313" key="2">
    <source>
        <dbReference type="EMBL" id="KGO07324.1"/>
    </source>
</evidence>
<keyword evidence="1" id="KW-0812">Transmembrane</keyword>
<comment type="caution">
    <text evidence="2">The sequence shown here is derived from an EMBL/GenBank/DDBJ whole genome shotgun (WGS) entry which is preliminary data.</text>
</comment>
<reference evidence="2 3" key="1">
    <citation type="submission" date="2014-10" db="EMBL/GenBank/DDBJ databases">
        <title>Draft genome sequence of the proteorhodopsin-containing marine bacterium Dokdonia donghaensis.</title>
        <authorList>
            <person name="Gomez-Consarnau L."/>
            <person name="Gonzalez J.M."/>
            <person name="Riedel T."/>
            <person name="Jaenicke S."/>
            <person name="Wagner-Doebler I."/>
            <person name="Fuhrman J.A."/>
        </authorList>
    </citation>
    <scope>NUCLEOTIDE SEQUENCE [LARGE SCALE GENOMIC DNA]</scope>
    <source>
        <strain evidence="2 3">DSW-1</strain>
    </source>
</reference>
<sequence>MNKLFMTLKLIHILGSMGLLGVFTGLYHLVYGDYAVMSFCAVLVSTLLIILAIIDIARQFRGHL</sequence>
<dbReference type="EMBL" id="JSAQ01000001">
    <property type="protein sequence ID" value="KGO07324.1"/>
    <property type="molecule type" value="Genomic_DNA"/>
</dbReference>
<gene>
    <name evidence="2" type="ORF">NV36_11100</name>
</gene>
<keyword evidence="1" id="KW-0472">Membrane</keyword>
<feature type="transmembrane region" description="Helical" evidence="1">
    <location>
        <begin position="36"/>
        <end position="57"/>
    </location>
</feature>
<evidence type="ECO:0000313" key="3">
    <source>
        <dbReference type="Proteomes" id="UP000030140"/>
    </source>
</evidence>
<accession>A0A0A2GVN7</accession>
<protein>
    <submittedName>
        <fullName evidence="2">Uncharacterized protein</fullName>
    </submittedName>
</protein>
<dbReference type="AlphaFoldDB" id="A0A0A2GVN7"/>
<keyword evidence="3" id="KW-1185">Reference proteome</keyword>